<dbReference type="PRINTS" id="PR01402">
    <property type="entry name" value="MUTATORMUTX"/>
</dbReference>
<organism evidence="8 9">
    <name type="scientific">Candidatus Mediterraneibacter faecigallinarum</name>
    <dbReference type="NCBI Taxonomy" id="2838669"/>
    <lineage>
        <taxon>Bacteria</taxon>
        <taxon>Bacillati</taxon>
        <taxon>Bacillota</taxon>
        <taxon>Clostridia</taxon>
        <taxon>Lachnospirales</taxon>
        <taxon>Lachnospiraceae</taxon>
        <taxon>Mediterraneibacter</taxon>
    </lineage>
</organism>
<dbReference type="InterPro" id="IPR020476">
    <property type="entry name" value="Nudix_hydrolase"/>
</dbReference>
<dbReference type="GO" id="GO:0008413">
    <property type="term" value="F:8-oxo-7,8-dihydroguanosine triphosphate pyrophosphatase activity"/>
    <property type="evidence" value="ECO:0007669"/>
    <property type="project" value="InterPro"/>
</dbReference>
<reference evidence="8" key="2">
    <citation type="submission" date="2021-04" db="EMBL/GenBank/DDBJ databases">
        <authorList>
            <person name="Gilroy R."/>
        </authorList>
    </citation>
    <scope>NUCLEOTIDE SEQUENCE</scope>
    <source>
        <strain evidence="8">ChiGjej1B1-1692</strain>
    </source>
</reference>
<proteinExistence type="inferred from homology"/>
<evidence type="ECO:0000256" key="3">
    <source>
        <dbReference type="ARBA" id="ARBA00022723"/>
    </source>
</evidence>
<dbReference type="PRINTS" id="PR00502">
    <property type="entry name" value="NUDIXFAMILY"/>
</dbReference>
<dbReference type="InterPro" id="IPR015797">
    <property type="entry name" value="NUDIX_hydrolase-like_dom_sf"/>
</dbReference>
<dbReference type="InterPro" id="IPR003562">
    <property type="entry name" value="Mutator_MutX_prot"/>
</dbReference>
<dbReference type="Gene3D" id="3.90.79.10">
    <property type="entry name" value="Nucleoside Triphosphate Pyrophosphohydrolase"/>
    <property type="match status" value="1"/>
</dbReference>
<evidence type="ECO:0000313" key="9">
    <source>
        <dbReference type="Proteomes" id="UP000823894"/>
    </source>
</evidence>
<dbReference type="PANTHER" id="PTHR43758">
    <property type="entry name" value="7,8-DIHYDRO-8-OXOGUANINE TRIPHOSPHATASE"/>
    <property type="match status" value="1"/>
</dbReference>
<dbReference type="PROSITE" id="PS00893">
    <property type="entry name" value="NUDIX_BOX"/>
    <property type="match status" value="1"/>
</dbReference>
<reference evidence="8" key="1">
    <citation type="journal article" date="2021" name="PeerJ">
        <title>Extensive microbial diversity within the chicken gut microbiome revealed by metagenomics and culture.</title>
        <authorList>
            <person name="Gilroy R."/>
            <person name="Ravi A."/>
            <person name="Getino M."/>
            <person name="Pursley I."/>
            <person name="Horton D.L."/>
            <person name="Alikhan N.F."/>
            <person name="Baker D."/>
            <person name="Gharbi K."/>
            <person name="Hall N."/>
            <person name="Watson M."/>
            <person name="Adriaenssens E.M."/>
            <person name="Foster-Nyarko E."/>
            <person name="Jarju S."/>
            <person name="Secka A."/>
            <person name="Antonio M."/>
            <person name="Oren A."/>
            <person name="Chaudhuri R.R."/>
            <person name="La Ragione R."/>
            <person name="Hildebrand F."/>
            <person name="Pallen M.J."/>
        </authorList>
    </citation>
    <scope>NUCLEOTIDE SEQUENCE</scope>
    <source>
        <strain evidence="8">ChiGjej1B1-1692</strain>
    </source>
</reference>
<dbReference type="EMBL" id="DWWK01000007">
    <property type="protein sequence ID" value="HJC37542.1"/>
    <property type="molecule type" value="Genomic_DNA"/>
</dbReference>
<comment type="cofactor">
    <cofactor evidence="1">
        <name>Mg(2+)</name>
        <dbReference type="ChEBI" id="CHEBI:18420"/>
    </cofactor>
</comment>
<keyword evidence="3" id="KW-0479">Metal-binding</keyword>
<dbReference type="Pfam" id="PF00293">
    <property type="entry name" value="NUDIX"/>
    <property type="match status" value="1"/>
</dbReference>
<evidence type="ECO:0000256" key="4">
    <source>
        <dbReference type="ARBA" id="ARBA00022801"/>
    </source>
</evidence>
<accession>A0A9D2SWC8</accession>
<dbReference type="PANTHER" id="PTHR43758:SF2">
    <property type="entry name" value="OXIDIZED PURINE NUCLEOSIDE TRIPHOSPHATE HYDROLASE"/>
    <property type="match status" value="1"/>
</dbReference>
<evidence type="ECO:0000256" key="5">
    <source>
        <dbReference type="ARBA" id="ARBA00022842"/>
    </source>
</evidence>
<comment type="caution">
    <text evidence="8">The sequence shown here is derived from an EMBL/GenBank/DDBJ whole genome shotgun (WGS) entry which is preliminary data.</text>
</comment>
<comment type="similarity">
    <text evidence="2 6">Belongs to the Nudix hydrolase family.</text>
</comment>
<sequence>MAAKLSTLCYIEKEGRYLMLHRTVKKNDVNHDKWIGVGGHFEYGESPEECLLREVKEETGYTLTSWRYRGIVTFVYGEAVVEYMSLYTADGFKGDPIDCDEGELEWIDKSAVPSLELWEGDRIFFRLLDEGREFFSLKLVYDTEDVLRYAALDGVPLEKN</sequence>
<dbReference type="PROSITE" id="PS51462">
    <property type="entry name" value="NUDIX"/>
    <property type="match status" value="1"/>
</dbReference>
<evidence type="ECO:0000256" key="1">
    <source>
        <dbReference type="ARBA" id="ARBA00001946"/>
    </source>
</evidence>
<dbReference type="GO" id="GO:0046872">
    <property type="term" value="F:metal ion binding"/>
    <property type="evidence" value="ECO:0007669"/>
    <property type="project" value="UniProtKB-KW"/>
</dbReference>
<dbReference type="InterPro" id="IPR020084">
    <property type="entry name" value="NUDIX_hydrolase_CS"/>
</dbReference>
<name>A0A9D2SWC8_9FIRM</name>
<evidence type="ECO:0000313" key="8">
    <source>
        <dbReference type="EMBL" id="HJC37542.1"/>
    </source>
</evidence>
<gene>
    <name evidence="8" type="ORF">H9757_00525</name>
</gene>
<evidence type="ECO:0000256" key="2">
    <source>
        <dbReference type="ARBA" id="ARBA00005582"/>
    </source>
</evidence>
<dbReference type="SUPFAM" id="SSF55811">
    <property type="entry name" value="Nudix"/>
    <property type="match status" value="1"/>
</dbReference>
<dbReference type="InterPro" id="IPR000086">
    <property type="entry name" value="NUDIX_hydrolase_dom"/>
</dbReference>
<dbReference type="AlphaFoldDB" id="A0A9D2SWC8"/>
<keyword evidence="5" id="KW-0460">Magnesium</keyword>
<dbReference type="GO" id="GO:0006281">
    <property type="term" value="P:DNA repair"/>
    <property type="evidence" value="ECO:0007669"/>
    <property type="project" value="InterPro"/>
</dbReference>
<dbReference type="GO" id="GO:0005737">
    <property type="term" value="C:cytoplasm"/>
    <property type="evidence" value="ECO:0007669"/>
    <property type="project" value="TreeGrafter"/>
</dbReference>
<dbReference type="CDD" id="cd18886">
    <property type="entry name" value="NUDIX_MutT_Nudt1"/>
    <property type="match status" value="1"/>
</dbReference>
<protein>
    <submittedName>
        <fullName evidence="8">8-oxo-dGTP diphosphatase</fullName>
    </submittedName>
</protein>
<evidence type="ECO:0000259" key="7">
    <source>
        <dbReference type="PROSITE" id="PS51462"/>
    </source>
</evidence>
<dbReference type="Proteomes" id="UP000823894">
    <property type="component" value="Unassembled WGS sequence"/>
</dbReference>
<feature type="domain" description="Nudix hydrolase" evidence="7">
    <location>
        <begin position="2"/>
        <end position="130"/>
    </location>
</feature>
<evidence type="ECO:0000256" key="6">
    <source>
        <dbReference type="RuleBase" id="RU003476"/>
    </source>
</evidence>
<keyword evidence="4 6" id="KW-0378">Hydrolase</keyword>